<evidence type="ECO:0000313" key="1">
    <source>
        <dbReference type="EMBL" id="KAA1123546.1"/>
    </source>
</evidence>
<gene>
    <name evidence="1" type="ORF">PGTUg99_005990</name>
</gene>
<dbReference type="AlphaFoldDB" id="A0A5B0RCP9"/>
<protein>
    <submittedName>
        <fullName evidence="1">Uncharacterized protein</fullName>
    </submittedName>
</protein>
<dbReference type="EMBL" id="VDEP01000207">
    <property type="protein sequence ID" value="KAA1123546.1"/>
    <property type="molecule type" value="Genomic_DNA"/>
</dbReference>
<dbReference type="Proteomes" id="UP000325313">
    <property type="component" value="Unassembled WGS sequence"/>
</dbReference>
<evidence type="ECO:0000313" key="2">
    <source>
        <dbReference type="Proteomes" id="UP000325313"/>
    </source>
</evidence>
<comment type="caution">
    <text evidence="1">The sequence shown here is derived from an EMBL/GenBank/DDBJ whole genome shotgun (WGS) entry which is preliminary data.</text>
</comment>
<reference evidence="1 2" key="1">
    <citation type="submission" date="2019-05" db="EMBL/GenBank/DDBJ databases">
        <title>Emergence of the Ug99 lineage of the wheat stem rust pathogen through somatic hybridization.</title>
        <authorList>
            <person name="Li F."/>
            <person name="Upadhyaya N.M."/>
            <person name="Sperschneider J."/>
            <person name="Matny O."/>
            <person name="Nguyen-Phuc H."/>
            <person name="Mago R."/>
            <person name="Raley C."/>
            <person name="Miller M.E."/>
            <person name="Silverstein K.A.T."/>
            <person name="Henningsen E."/>
            <person name="Hirsch C.D."/>
            <person name="Visser B."/>
            <person name="Pretorius Z.A."/>
            <person name="Steffenson B.J."/>
            <person name="Schwessinger B."/>
            <person name="Dodds P.N."/>
            <person name="Figueroa M."/>
        </authorList>
    </citation>
    <scope>NUCLEOTIDE SEQUENCE [LARGE SCALE GENOMIC DNA]</scope>
    <source>
        <strain evidence="1 2">Ug99</strain>
    </source>
</reference>
<accession>A0A5B0RCP9</accession>
<proteinExistence type="predicted"/>
<sequence length="92" mass="10456">MCVVRPVRSPKLSPIALDVVQFLRVETIRLFQFHQKRQRYQSCQAYIIINVLVAYPHHAAICSPIAMISIRSTSESLYPLHDVSSASNSAWT</sequence>
<name>A0A5B0RCP9_PUCGR</name>
<organism evidence="1 2">
    <name type="scientific">Puccinia graminis f. sp. tritici</name>
    <dbReference type="NCBI Taxonomy" id="56615"/>
    <lineage>
        <taxon>Eukaryota</taxon>
        <taxon>Fungi</taxon>
        <taxon>Dikarya</taxon>
        <taxon>Basidiomycota</taxon>
        <taxon>Pucciniomycotina</taxon>
        <taxon>Pucciniomycetes</taxon>
        <taxon>Pucciniales</taxon>
        <taxon>Pucciniaceae</taxon>
        <taxon>Puccinia</taxon>
    </lineage>
</organism>